<dbReference type="Proteomes" id="UP001519342">
    <property type="component" value="Unassembled WGS sequence"/>
</dbReference>
<proteinExistence type="predicted"/>
<reference evidence="1 2" key="1">
    <citation type="submission" date="2021-03" db="EMBL/GenBank/DDBJ databases">
        <title>Genomic Encyclopedia of Type Strains, Phase IV (KMG-IV): sequencing the most valuable type-strain genomes for metagenomic binning, comparative biology and taxonomic classification.</title>
        <authorList>
            <person name="Goeker M."/>
        </authorList>
    </citation>
    <scope>NUCLEOTIDE SEQUENCE [LARGE SCALE GENOMIC DNA]</scope>
    <source>
        <strain evidence="1 2">DSM 24004</strain>
    </source>
</reference>
<dbReference type="EMBL" id="JAGGKS010000001">
    <property type="protein sequence ID" value="MBP1924246.1"/>
    <property type="molecule type" value="Genomic_DNA"/>
</dbReference>
<gene>
    <name evidence="1" type="ORF">J2Z76_000099</name>
</gene>
<dbReference type="InterPro" id="IPR014997">
    <property type="entry name" value="DUF1847"/>
</dbReference>
<keyword evidence="2" id="KW-1185">Reference proteome</keyword>
<dbReference type="Pfam" id="PF08901">
    <property type="entry name" value="DUF1847"/>
    <property type="match status" value="1"/>
</dbReference>
<sequence length="219" mass="24078">MNGKCSQCGLDNKICRSSDGKAPTFCSTIIYDDALKKADQFYEKEDIKHFAAEASRQEAACYVDAPNDSGNKMAIKPRILEIIEFCGRMGYKRIGLAFCSGLHREAKVVNNIFESHGLEVVSAICKVGGIDKSKLGLEAKDKINGEGHESMCNPIGQAVIMNEAKTEFNIILGLCVGHDSLFIKYSDAMCTVLAVKDRVLGHNPLAAIYTSESYYKYIK</sequence>
<protein>
    <submittedName>
        <fullName evidence="1">Metal-binding protein</fullName>
    </submittedName>
</protein>
<organism evidence="1 2">
    <name type="scientific">Sedimentibacter acidaminivorans</name>
    <dbReference type="NCBI Taxonomy" id="913099"/>
    <lineage>
        <taxon>Bacteria</taxon>
        <taxon>Bacillati</taxon>
        <taxon>Bacillota</taxon>
        <taxon>Tissierellia</taxon>
        <taxon>Sedimentibacter</taxon>
    </lineage>
</organism>
<dbReference type="RefSeq" id="WP_209510026.1">
    <property type="nucleotide sequence ID" value="NZ_JAGGKS010000001.1"/>
</dbReference>
<evidence type="ECO:0000313" key="1">
    <source>
        <dbReference type="EMBL" id="MBP1924246.1"/>
    </source>
</evidence>
<evidence type="ECO:0000313" key="2">
    <source>
        <dbReference type="Proteomes" id="UP001519342"/>
    </source>
</evidence>
<accession>A0ABS4G9A7</accession>
<name>A0ABS4G9A7_9FIRM</name>
<comment type="caution">
    <text evidence="1">The sequence shown here is derived from an EMBL/GenBank/DDBJ whole genome shotgun (WGS) entry which is preliminary data.</text>
</comment>